<keyword evidence="4 8" id="KW-0479">Metal-binding</keyword>
<dbReference type="PRINTS" id="PR00385">
    <property type="entry name" value="P450"/>
</dbReference>
<name>A0A8B8N7S4_9MYRT</name>
<dbReference type="Gene3D" id="1.10.630.10">
    <property type="entry name" value="Cytochrome P450"/>
    <property type="match status" value="1"/>
</dbReference>
<proteinExistence type="inferred from homology"/>
<gene>
    <name evidence="11" type="primary">LOC115731461</name>
</gene>
<dbReference type="RefSeq" id="XP_030517989.1">
    <property type="nucleotide sequence ID" value="XM_030662129.2"/>
</dbReference>
<dbReference type="InterPro" id="IPR002401">
    <property type="entry name" value="Cyt_P450_E_grp-I"/>
</dbReference>
<dbReference type="GeneID" id="115731461"/>
<evidence type="ECO:0000256" key="2">
    <source>
        <dbReference type="ARBA" id="ARBA00010617"/>
    </source>
</evidence>
<feature type="signal peptide" evidence="9">
    <location>
        <begin position="1"/>
        <end position="26"/>
    </location>
</feature>
<dbReference type="Proteomes" id="UP000827889">
    <property type="component" value="Chromosome 6"/>
</dbReference>
<dbReference type="GO" id="GO:0020037">
    <property type="term" value="F:heme binding"/>
    <property type="evidence" value="ECO:0007669"/>
    <property type="project" value="InterPro"/>
</dbReference>
<dbReference type="CDD" id="cd11064">
    <property type="entry name" value="CYP86A"/>
    <property type="match status" value="1"/>
</dbReference>
<dbReference type="Pfam" id="PF00067">
    <property type="entry name" value="p450"/>
    <property type="match status" value="1"/>
</dbReference>
<evidence type="ECO:0000256" key="9">
    <source>
        <dbReference type="SAM" id="SignalP"/>
    </source>
</evidence>
<evidence type="ECO:0000256" key="1">
    <source>
        <dbReference type="ARBA" id="ARBA00001971"/>
    </source>
</evidence>
<evidence type="ECO:0000313" key="10">
    <source>
        <dbReference type="Proteomes" id="UP000827889"/>
    </source>
</evidence>
<dbReference type="PRINTS" id="PR00463">
    <property type="entry name" value="EP450I"/>
</dbReference>
<sequence length="517" mass="58934">MFAELLFSFFLLILSLFSILFTSKNSITHHKKKIPSSPANNLPPKSYPIIGSYFAIYANRERRVEWLSDMIKLSPSATFVLNRFFGQRQVFTANPSSVRHILKTHFCIYPKGELLRCSLRDFLGDGIFNINGDAWKFQRQVSSHEFNRKSLRKFVEHVVDAELLGRLVPILASAAKTGAVLDLQDILQRFTFDNICKIAFGYDPAYLLPSLPQAQFAEAFEEAVMISSGRLNSILPIIWKLKRFLCVGSEKRLKKAVSQVRGFARDLIREKKEKIREGRSQEVELELDILSRFLMSGHSDEDFVIDIVISFIHAGRDTTSAALTWFFWLVSQNPRVEREILDEIAEMTGTLSAVYEETKDMVYTHASLCESMRLYPPVPVDTKEATVDDILPDGTWVKKGTRVVYHPYAMGRLPELWGSDWPEFRPERWLVEGGGGGKWGFVGRDSYEYPVFQAGPRICLGKEMAFLQMKRVVAAVTGRFRVVPAMEKGAEPAYWADLTSKMKDGFPVRIQERSGLL</sequence>
<dbReference type="AlphaFoldDB" id="A0A8B8N7S4"/>
<keyword evidence="10" id="KW-1185">Reference proteome</keyword>
<protein>
    <submittedName>
        <fullName evidence="11">Cytochrome P450 94A2-like</fullName>
    </submittedName>
</protein>
<evidence type="ECO:0000256" key="8">
    <source>
        <dbReference type="PIRSR" id="PIRSR602401-1"/>
    </source>
</evidence>
<evidence type="ECO:0000256" key="4">
    <source>
        <dbReference type="ARBA" id="ARBA00022723"/>
    </source>
</evidence>
<keyword evidence="7" id="KW-0503">Monooxygenase</keyword>
<dbReference type="InterPro" id="IPR036396">
    <property type="entry name" value="Cyt_P450_sf"/>
</dbReference>
<dbReference type="OrthoDB" id="1470350at2759"/>
<dbReference type="InterPro" id="IPR001128">
    <property type="entry name" value="Cyt_P450"/>
</dbReference>
<reference evidence="11" key="1">
    <citation type="submission" date="2025-08" db="UniProtKB">
        <authorList>
            <consortium name="RefSeq"/>
        </authorList>
    </citation>
    <scope>IDENTIFICATION</scope>
    <source>
        <tissue evidence="11">Leaf</tissue>
    </source>
</reference>
<evidence type="ECO:0000256" key="3">
    <source>
        <dbReference type="ARBA" id="ARBA00022617"/>
    </source>
</evidence>
<feature type="binding site" description="axial binding residue" evidence="8">
    <location>
        <position position="459"/>
    </location>
    <ligand>
        <name>heme</name>
        <dbReference type="ChEBI" id="CHEBI:30413"/>
    </ligand>
    <ligandPart>
        <name>Fe</name>
        <dbReference type="ChEBI" id="CHEBI:18248"/>
    </ligandPart>
</feature>
<evidence type="ECO:0000256" key="7">
    <source>
        <dbReference type="ARBA" id="ARBA00023033"/>
    </source>
</evidence>
<dbReference type="KEGG" id="rarg:115731461"/>
<keyword evidence="6 8" id="KW-0408">Iron</keyword>
<dbReference type="SUPFAM" id="SSF48264">
    <property type="entry name" value="Cytochrome P450"/>
    <property type="match status" value="1"/>
</dbReference>
<evidence type="ECO:0000256" key="6">
    <source>
        <dbReference type="ARBA" id="ARBA00023004"/>
    </source>
</evidence>
<keyword evidence="3 8" id="KW-0349">Heme</keyword>
<organism evidence="10 11">
    <name type="scientific">Rhodamnia argentea</name>
    <dbReference type="NCBI Taxonomy" id="178133"/>
    <lineage>
        <taxon>Eukaryota</taxon>
        <taxon>Viridiplantae</taxon>
        <taxon>Streptophyta</taxon>
        <taxon>Embryophyta</taxon>
        <taxon>Tracheophyta</taxon>
        <taxon>Spermatophyta</taxon>
        <taxon>Magnoliopsida</taxon>
        <taxon>eudicotyledons</taxon>
        <taxon>Gunneridae</taxon>
        <taxon>Pentapetalae</taxon>
        <taxon>rosids</taxon>
        <taxon>malvids</taxon>
        <taxon>Myrtales</taxon>
        <taxon>Myrtaceae</taxon>
        <taxon>Myrtoideae</taxon>
        <taxon>Myrteae</taxon>
        <taxon>Australasian group</taxon>
        <taxon>Rhodamnia</taxon>
    </lineage>
</organism>
<dbReference type="GO" id="GO:0016705">
    <property type="term" value="F:oxidoreductase activity, acting on paired donors, with incorporation or reduction of molecular oxygen"/>
    <property type="evidence" value="ECO:0007669"/>
    <property type="project" value="InterPro"/>
</dbReference>
<keyword evidence="9" id="KW-0732">Signal</keyword>
<dbReference type="GO" id="GO:0005506">
    <property type="term" value="F:iron ion binding"/>
    <property type="evidence" value="ECO:0007669"/>
    <property type="project" value="InterPro"/>
</dbReference>
<dbReference type="PANTHER" id="PTHR24296">
    <property type="entry name" value="CYTOCHROME P450"/>
    <property type="match status" value="1"/>
</dbReference>
<keyword evidence="5" id="KW-0560">Oxidoreductase</keyword>
<feature type="chain" id="PRO_5034613477" evidence="9">
    <location>
        <begin position="27"/>
        <end position="517"/>
    </location>
</feature>
<comment type="similarity">
    <text evidence="2">Belongs to the cytochrome P450 family.</text>
</comment>
<evidence type="ECO:0000256" key="5">
    <source>
        <dbReference type="ARBA" id="ARBA00023002"/>
    </source>
</evidence>
<evidence type="ECO:0000313" key="11">
    <source>
        <dbReference type="RefSeq" id="XP_030517989.1"/>
    </source>
</evidence>
<dbReference type="GO" id="GO:0004497">
    <property type="term" value="F:monooxygenase activity"/>
    <property type="evidence" value="ECO:0007669"/>
    <property type="project" value="UniProtKB-KW"/>
</dbReference>
<comment type="cofactor">
    <cofactor evidence="1 8">
        <name>heme</name>
        <dbReference type="ChEBI" id="CHEBI:30413"/>
    </cofactor>
</comment>
<accession>A0A8B8N7S4</accession>